<dbReference type="Proteomes" id="UP000283523">
    <property type="component" value="Unassembled WGS sequence"/>
</dbReference>
<evidence type="ECO:0000259" key="1">
    <source>
        <dbReference type="Pfam" id="PF06816"/>
    </source>
</evidence>
<dbReference type="GO" id="GO:0016020">
    <property type="term" value="C:membrane"/>
    <property type="evidence" value="ECO:0007669"/>
    <property type="project" value="InterPro"/>
</dbReference>
<sequence length="52" mass="6113">MSHFLHANVRFGFDQSGRFYVYSISGCLKRLYCKIHIKLDKILYLQMIGTIS</sequence>
<dbReference type="EMBL" id="QXED01000002">
    <property type="protein sequence ID" value="RIV25628.1"/>
    <property type="molecule type" value="Genomic_DNA"/>
</dbReference>
<name>A0A418MFP2_9BACT</name>
<comment type="caution">
    <text evidence="2">The sequence shown here is derived from an EMBL/GenBank/DDBJ whole genome shotgun (WGS) entry which is preliminary data.</text>
</comment>
<gene>
    <name evidence="2" type="ORF">DYU11_08690</name>
</gene>
<reference evidence="2 3" key="1">
    <citation type="submission" date="2018-08" db="EMBL/GenBank/DDBJ databases">
        <title>Fibrisoma montanum sp. nov., isolated from Danxia mountain soil.</title>
        <authorList>
            <person name="Huang Y."/>
        </authorList>
    </citation>
    <scope>NUCLEOTIDE SEQUENCE [LARGE SCALE GENOMIC DNA]</scope>
    <source>
        <strain evidence="2 3">HYT19</strain>
    </source>
</reference>
<dbReference type="GO" id="GO:0030154">
    <property type="term" value="P:cell differentiation"/>
    <property type="evidence" value="ECO:0007669"/>
    <property type="project" value="InterPro"/>
</dbReference>
<keyword evidence="3" id="KW-1185">Reference proteome</keyword>
<evidence type="ECO:0000313" key="2">
    <source>
        <dbReference type="EMBL" id="RIV25628.1"/>
    </source>
</evidence>
<organism evidence="2 3">
    <name type="scientific">Fibrisoma montanum</name>
    <dbReference type="NCBI Taxonomy" id="2305895"/>
    <lineage>
        <taxon>Bacteria</taxon>
        <taxon>Pseudomonadati</taxon>
        <taxon>Bacteroidota</taxon>
        <taxon>Cytophagia</taxon>
        <taxon>Cytophagales</taxon>
        <taxon>Spirosomataceae</taxon>
        <taxon>Fibrisoma</taxon>
    </lineage>
</organism>
<proteinExistence type="predicted"/>
<protein>
    <recommendedName>
        <fullName evidence="1">Notch NOD domain-containing protein</fullName>
    </recommendedName>
</protein>
<evidence type="ECO:0000313" key="3">
    <source>
        <dbReference type="Proteomes" id="UP000283523"/>
    </source>
</evidence>
<dbReference type="InterPro" id="IPR010660">
    <property type="entry name" value="Notch_NOD_dom"/>
</dbReference>
<feature type="domain" description="Notch NOD" evidence="1">
    <location>
        <begin position="1"/>
        <end position="25"/>
    </location>
</feature>
<dbReference type="AlphaFoldDB" id="A0A418MFP2"/>
<accession>A0A418MFP2</accession>
<dbReference type="Pfam" id="PF06816">
    <property type="entry name" value="NOD"/>
    <property type="match status" value="1"/>
</dbReference>